<evidence type="ECO:0000256" key="2">
    <source>
        <dbReference type="SAM" id="Phobius"/>
    </source>
</evidence>
<dbReference type="InParanoid" id="A0A409W5W1"/>
<dbReference type="EMBL" id="NHYD01003734">
    <property type="protein sequence ID" value="PPQ73891.1"/>
    <property type="molecule type" value="Genomic_DNA"/>
</dbReference>
<dbReference type="SUPFAM" id="SSF103491">
    <property type="entry name" value="Preprotein translocase SecY subunit"/>
    <property type="match status" value="2"/>
</dbReference>
<dbReference type="GO" id="GO:0016020">
    <property type="term" value="C:membrane"/>
    <property type="evidence" value="ECO:0007669"/>
    <property type="project" value="InterPro"/>
</dbReference>
<dbReference type="Gene3D" id="1.10.3370.10">
    <property type="entry name" value="SecY subunit domain"/>
    <property type="match status" value="2"/>
</dbReference>
<feature type="domain" description="Translocon Sec61/SecY plug" evidence="3">
    <location>
        <begin position="2"/>
        <end position="21"/>
    </location>
</feature>
<keyword evidence="5" id="KW-1185">Reference proteome</keyword>
<protein>
    <recommendedName>
        <fullName evidence="3">Translocon Sec61/SecY plug domain-containing protein</fullName>
    </recommendedName>
</protein>
<keyword evidence="2" id="KW-1133">Transmembrane helix</keyword>
<dbReference type="OrthoDB" id="420669at2759"/>
<evidence type="ECO:0000313" key="5">
    <source>
        <dbReference type="Proteomes" id="UP000283269"/>
    </source>
</evidence>
<evidence type="ECO:0000313" key="4">
    <source>
        <dbReference type="EMBL" id="PPQ73891.1"/>
    </source>
</evidence>
<dbReference type="InterPro" id="IPR023201">
    <property type="entry name" value="SecY_dom_sf"/>
</dbReference>
<comment type="similarity">
    <text evidence="1">Belongs to the SecY/SEC61-alpha family.</text>
</comment>
<gene>
    <name evidence="4" type="ORF">CVT25_008911</name>
</gene>
<dbReference type="Pfam" id="PF10559">
    <property type="entry name" value="Plug_translocon"/>
    <property type="match status" value="1"/>
</dbReference>
<feature type="transmembrane region" description="Helical" evidence="2">
    <location>
        <begin position="53"/>
        <end position="72"/>
    </location>
</feature>
<feature type="transmembrane region" description="Helical" evidence="2">
    <location>
        <begin position="81"/>
        <end position="100"/>
    </location>
</feature>
<evidence type="ECO:0000259" key="3">
    <source>
        <dbReference type="Pfam" id="PF10559"/>
    </source>
</evidence>
<feature type="transmembrane region" description="Helical" evidence="2">
    <location>
        <begin position="164"/>
        <end position="183"/>
    </location>
</feature>
<dbReference type="STRING" id="93625.A0A409W5W1"/>
<reference evidence="4 5" key="1">
    <citation type="journal article" date="2018" name="Evol. Lett.">
        <title>Horizontal gene cluster transfer increased hallucinogenic mushroom diversity.</title>
        <authorList>
            <person name="Reynolds H.T."/>
            <person name="Vijayakumar V."/>
            <person name="Gluck-Thaler E."/>
            <person name="Korotkin H.B."/>
            <person name="Matheny P.B."/>
            <person name="Slot J.C."/>
        </authorList>
    </citation>
    <scope>NUCLEOTIDE SEQUENCE [LARGE SCALE GENOMIC DNA]</scope>
    <source>
        <strain evidence="4 5">2631</strain>
    </source>
</reference>
<comment type="caution">
    <text evidence="4">The sequence shown here is derived from an EMBL/GenBank/DDBJ whole genome shotgun (WGS) entry which is preliminary data.</text>
</comment>
<sequence>MSSDSSDLLYWMRIILASNRGMLMELEITSIITSGTVMQLVAVANIIDVDFILALNISLNQAMVYVLTGLYGQSFDLGDSVCLLFMTQLIAAFIVILLVSPPHTLQEAVLDPIHTATYIVFMLSACALFSKTWIEISGSGPWDVARAIVGGHRESSMYKELNRVIPAAATFGGAILGLLSVAAEREF</sequence>
<organism evidence="4 5">
    <name type="scientific">Psilocybe cyanescens</name>
    <dbReference type="NCBI Taxonomy" id="93625"/>
    <lineage>
        <taxon>Eukaryota</taxon>
        <taxon>Fungi</taxon>
        <taxon>Dikarya</taxon>
        <taxon>Basidiomycota</taxon>
        <taxon>Agaricomycotina</taxon>
        <taxon>Agaricomycetes</taxon>
        <taxon>Agaricomycetidae</taxon>
        <taxon>Agaricales</taxon>
        <taxon>Agaricineae</taxon>
        <taxon>Strophariaceae</taxon>
        <taxon>Psilocybe</taxon>
    </lineage>
</organism>
<dbReference type="PANTHER" id="PTHR10906">
    <property type="entry name" value="SECY/SEC61-ALPHA FAMILY MEMBER"/>
    <property type="match status" value="1"/>
</dbReference>
<name>A0A409W5W1_PSICY</name>
<accession>A0A409W5W1</accession>
<dbReference type="InterPro" id="IPR002208">
    <property type="entry name" value="SecY/SEC61-alpha"/>
</dbReference>
<feature type="transmembrane region" description="Helical" evidence="2">
    <location>
        <begin position="112"/>
        <end position="130"/>
    </location>
</feature>
<proteinExistence type="inferred from homology"/>
<feature type="transmembrane region" description="Helical" evidence="2">
    <location>
        <begin position="21"/>
        <end position="47"/>
    </location>
</feature>
<dbReference type="InterPro" id="IPR019561">
    <property type="entry name" value="Translocon_Sec61/SecY_plug_dom"/>
</dbReference>
<dbReference type="Proteomes" id="UP000283269">
    <property type="component" value="Unassembled WGS sequence"/>
</dbReference>
<dbReference type="GO" id="GO:0015031">
    <property type="term" value="P:protein transport"/>
    <property type="evidence" value="ECO:0007669"/>
    <property type="project" value="InterPro"/>
</dbReference>
<keyword evidence="2" id="KW-0812">Transmembrane</keyword>
<dbReference type="Pfam" id="PF00344">
    <property type="entry name" value="SecY"/>
    <property type="match status" value="1"/>
</dbReference>
<keyword evidence="2" id="KW-0472">Membrane</keyword>
<dbReference type="AlphaFoldDB" id="A0A409W5W1"/>
<evidence type="ECO:0000256" key="1">
    <source>
        <dbReference type="RuleBase" id="RU004349"/>
    </source>
</evidence>